<dbReference type="AlphaFoldDB" id="A0A6G0WI52"/>
<name>A0A6G0WI52_9STRA</name>
<comment type="caution">
    <text evidence="1">The sequence shown here is derived from an EMBL/GenBank/DDBJ whole genome shotgun (WGS) entry which is preliminary data.</text>
</comment>
<evidence type="ECO:0000313" key="1">
    <source>
        <dbReference type="EMBL" id="KAF0726880.1"/>
    </source>
</evidence>
<sequence length="68" mass="7553">MASASLYLMIRMRYQERKQKVLHVAETAGRDSDAARASNFAVGRIAGRDEGCVGDFQPPRLDDGHFIV</sequence>
<reference evidence="1 2" key="1">
    <citation type="submission" date="2019-07" db="EMBL/GenBank/DDBJ databases">
        <title>Genomics analysis of Aphanomyces spp. identifies a new class of oomycete effector associated with host adaptation.</title>
        <authorList>
            <person name="Gaulin E."/>
        </authorList>
    </citation>
    <scope>NUCLEOTIDE SEQUENCE [LARGE SCALE GENOMIC DNA]</scope>
    <source>
        <strain evidence="1 2">ATCC 201684</strain>
    </source>
</reference>
<keyword evidence="2" id="KW-1185">Reference proteome</keyword>
<dbReference type="Proteomes" id="UP000481153">
    <property type="component" value="Unassembled WGS sequence"/>
</dbReference>
<proteinExistence type="predicted"/>
<protein>
    <submittedName>
        <fullName evidence="1">Uncharacterized protein</fullName>
    </submittedName>
</protein>
<dbReference type="EMBL" id="VJMJ01000205">
    <property type="protein sequence ID" value="KAF0726880.1"/>
    <property type="molecule type" value="Genomic_DNA"/>
</dbReference>
<gene>
    <name evidence="1" type="ORF">Ae201684_015022</name>
</gene>
<accession>A0A6G0WI52</accession>
<evidence type="ECO:0000313" key="2">
    <source>
        <dbReference type="Proteomes" id="UP000481153"/>
    </source>
</evidence>
<organism evidence="1 2">
    <name type="scientific">Aphanomyces euteiches</name>
    <dbReference type="NCBI Taxonomy" id="100861"/>
    <lineage>
        <taxon>Eukaryota</taxon>
        <taxon>Sar</taxon>
        <taxon>Stramenopiles</taxon>
        <taxon>Oomycota</taxon>
        <taxon>Saprolegniomycetes</taxon>
        <taxon>Saprolegniales</taxon>
        <taxon>Verrucalvaceae</taxon>
        <taxon>Aphanomyces</taxon>
    </lineage>
</organism>